<protein>
    <submittedName>
        <fullName evidence="1">Uncharacterized protein</fullName>
    </submittedName>
</protein>
<accession>A0A7Y4JQV2</accession>
<dbReference type="Proteomes" id="UP000528460">
    <property type="component" value="Unassembled WGS sequence"/>
</dbReference>
<proteinExistence type="predicted"/>
<evidence type="ECO:0000313" key="1">
    <source>
        <dbReference type="EMBL" id="NOK08552.1"/>
    </source>
</evidence>
<name>A0A7Y4JQV2_9BACT</name>
<evidence type="ECO:0000313" key="2">
    <source>
        <dbReference type="Proteomes" id="UP000528460"/>
    </source>
</evidence>
<dbReference type="RefSeq" id="WP_171412795.1">
    <property type="nucleotide sequence ID" value="NZ_JABFJW010000027.1"/>
</dbReference>
<organism evidence="1 2">
    <name type="scientific">Corallococcus exercitus</name>
    <dbReference type="NCBI Taxonomy" id="2316736"/>
    <lineage>
        <taxon>Bacteria</taxon>
        <taxon>Pseudomonadati</taxon>
        <taxon>Myxococcota</taxon>
        <taxon>Myxococcia</taxon>
        <taxon>Myxococcales</taxon>
        <taxon>Cystobacterineae</taxon>
        <taxon>Myxococcaceae</taxon>
        <taxon>Corallococcus</taxon>
    </lineage>
</organism>
<sequence length="65" mass="7080">MKTSTPRTKVAEGLRALVSAEDILEAARRLGVLQRQRKVDLVALVESPPPQDFLRDLSGGITLPV</sequence>
<reference evidence="1 2" key="1">
    <citation type="submission" date="2020-05" db="EMBL/GenBank/DDBJ databases">
        <authorList>
            <person name="Whitworth D."/>
        </authorList>
    </citation>
    <scope>NUCLEOTIDE SEQUENCE [LARGE SCALE GENOMIC DNA]</scope>
    <source>
        <strain evidence="1 2">CA046A</strain>
    </source>
</reference>
<dbReference type="AlphaFoldDB" id="A0A7Y4JQV2"/>
<dbReference type="EMBL" id="JABFJW010000027">
    <property type="protein sequence ID" value="NOK08552.1"/>
    <property type="molecule type" value="Genomic_DNA"/>
</dbReference>
<comment type="caution">
    <text evidence="1">The sequence shown here is derived from an EMBL/GenBank/DDBJ whole genome shotgun (WGS) entry which is preliminary data.</text>
</comment>
<gene>
    <name evidence="1" type="ORF">HNS30_05830</name>
</gene>